<reference evidence="10 11" key="1">
    <citation type="submission" date="2016-01" db="EMBL/GenBank/DDBJ databases">
        <title>Genome Sequences of Twelve Sporeforming Bacillus Species Isolated from Foods.</title>
        <authorList>
            <person name="Berendsen E.M."/>
            <person name="Wells-Bennik M.H."/>
            <person name="Krawcyk A.O."/>
            <person name="De Jong A."/>
            <person name="Holsappel S."/>
            <person name="Eijlander R.T."/>
            <person name="Kuipers O.P."/>
        </authorList>
    </citation>
    <scope>NUCLEOTIDE SEQUENCE [LARGE SCALE GENOMIC DNA]</scope>
    <source>
        <strain evidence="10 11">B4099</strain>
    </source>
</reference>
<dbReference type="Proteomes" id="UP000075304">
    <property type="component" value="Unassembled WGS sequence"/>
</dbReference>
<proteinExistence type="inferred from homology"/>
<evidence type="ECO:0000256" key="4">
    <source>
        <dbReference type="ARBA" id="ARBA00022729"/>
    </source>
</evidence>
<comment type="subcellular location">
    <subcellularLocation>
        <location evidence="1">Periplasm</location>
    </subcellularLocation>
</comment>
<dbReference type="GO" id="GO:0042597">
    <property type="term" value="C:periplasmic space"/>
    <property type="evidence" value="ECO:0007669"/>
    <property type="project" value="UniProtKB-SubCell"/>
</dbReference>
<dbReference type="FunFam" id="3.40.190.10:FF:000050">
    <property type="entry name" value="Sulfonate ABC transporter substrate-binding protein"/>
    <property type="match status" value="1"/>
</dbReference>
<comment type="function">
    <text evidence="7">Part of a binding-protein-dependent transport system for aliphatic sulfonates. Putative binding protein.</text>
</comment>
<organism evidence="10 11">
    <name type="scientific">Heyndrickxia coagulans</name>
    <name type="common">Weizmannia coagulans</name>
    <dbReference type="NCBI Taxonomy" id="1398"/>
    <lineage>
        <taxon>Bacteria</taxon>
        <taxon>Bacillati</taxon>
        <taxon>Bacillota</taxon>
        <taxon>Bacilli</taxon>
        <taxon>Bacillales</taxon>
        <taxon>Bacillaceae</taxon>
        <taxon>Heyndrickxia</taxon>
    </lineage>
</organism>
<dbReference type="PROSITE" id="PS51257">
    <property type="entry name" value="PROKAR_LIPOPROTEIN"/>
    <property type="match status" value="1"/>
</dbReference>
<evidence type="ECO:0000256" key="1">
    <source>
        <dbReference type="ARBA" id="ARBA00004418"/>
    </source>
</evidence>
<evidence type="ECO:0000256" key="5">
    <source>
        <dbReference type="ARBA" id="ARBA00023139"/>
    </source>
</evidence>
<evidence type="ECO:0000256" key="6">
    <source>
        <dbReference type="ARBA" id="ARBA00023288"/>
    </source>
</evidence>
<gene>
    <name evidence="10" type="ORF">B4099_2228</name>
</gene>
<dbReference type="EMBL" id="LQYI01000168">
    <property type="protein sequence ID" value="KYC60474.1"/>
    <property type="molecule type" value="Genomic_DNA"/>
</dbReference>
<dbReference type="SUPFAM" id="SSF53850">
    <property type="entry name" value="Periplasmic binding protein-like II"/>
    <property type="match status" value="1"/>
</dbReference>
<comment type="caution">
    <text evidence="10">The sequence shown here is derived from an EMBL/GenBank/DDBJ whole genome shotgun (WGS) entry which is preliminary data.</text>
</comment>
<evidence type="ECO:0000313" key="11">
    <source>
        <dbReference type="Proteomes" id="UP000075304"/>
    </source>
</evidence>
<dbReference type="Pfam" id="PF09084">
    <property type="entry name" value="NMT1"/>
    <property type="match status" value="1"/>
</dbReference>
<dbReference type="InterPro" id="IPR010067">
    <property type="entry name" value="ABC_SsuA_sub-bd"/>
</dbReference>
<evidence type="ECO:0000256" key="7">
    <source>
        <dbReference type="ARBA" id="ARBA00055538"/>
    </source>
</evidence>
<evidence type="ECO:0000256" key="3">
    <source>
        <dbReference type="ARBA" id="ARBA00022448"/>
    </source>
</evidence>
<evidence type="ECO:0000256" key="8">
    <source>
        <dbReference type="ARBA" id="ARBA00070228"/>
    </source>
</evidence>
<feature type="domain" description="Solute-binding protein family 3/N-terminal" evidence="9">
    <location>
        <begin position="52"/>
        <end position="268"/>
    </location>
</feature>
<dbReference type="SMART" id="SM00062">
    <property type="entry name" value="PBPb"/>
    <property type="match status" value="1"/>
</dbReference>
<dbReference type="PANTHER" id="PTHR30024:SF42">
    <property type="entry name" value="ALIPHATIC SULFONATES-BINDING PROTEIN-RELATED"/>
    <property type="match status" value="1"/>
</dbReference>
<dbReference type="InterPro" id="IPR015168">
    <property type="entry name" value="SsuA/THI5"/>
</dbReference>
<sequence>MKGSVFSMMKKFNNRVCFTLFSFILIFALLAACSNYGEKENKAVQTMESENTIKIGYQKNCPLLILKASGALEKRLKPLGVKVEWYEFQSGTALLESLNSGNIDFGRTGDSPPIFAQASGSGLQYVAVGKSKYKGSAILVKKNSPIHSVADLKGKKVGFAKGSSSHYFLVKALEKNGLSYKDITPAYLQPGDARVAFEQGTIDAWAIWDPFTADAEVTGHARKLVTGKGYTTDRDYFLATPAYLKKHEKIVQIVLDEVKKSSAWANEHPAELTELLSKALGIDQKAIKIAVDRREYGLDPFTPEIIQEQQSIADKFYELKLIPKKVTVKDNIYHFKKDEGK</sequence>
<comment type="similarity">
    <text evidence="2">Belongs to the bacterial solute-binding protein SsuA/TauA family.</text>
</comment>
<dbReference type="NCBIfam" id="TIGR01728">
    <property type="entry name" value="SsuA_fam"/>
    <property type="match status" value="1"/>
</dbReference>
<protein>
    <recommendedName>
        <fullName evidence="8">Putative aliphatic sulfonates-binding protein</fullName>
    </recommendedName>
</protein>
<dbReference type="PATRIC" id="fig|1398.25.peg.1549"/>
<evidence type="ECO:0000259" key="9">
    <source>
        <dbReference type="SMART" id="SM00062"/>
    </source>
</evidence>
<evidence type="ECO:0000256" key="2">
    <source>
        <dbReference type="ARBA" id="ARBA00010742"/>
    </source>
</evidence>
<keyword evidence="6" id="KW-0449">Lipoprotein</keyword>
<name>A0A150JUP6_HEYCO</name>
<dbReference type="InterPro" id="IPR001638">
    <property type="entry name" value="Solute-binding_3/MltF_N"/>
</dbReference>
<keyword evidence="5" id="KW-0564">Palmitate</keyword>
<keyword evidence="3" id="KW-0813">Transport</keyword>
<dbReference type="GO" id="GO:0016020">
    <property type="term" value="C:membrane"/>
    <property type="evidence" value="ECO:0007669"/>
    <property type="project" value="InterPro"/>
</dbReference>
<keyword evidence="4" id="KW-0732">Signal</keyword>
<dbReference type="CDD" id="cd13557">
    <property type="entry name" value="PBP2_SsuA"/>
    <property type="match status" value="1"/>
</dbReference>
<dbReference type="PANTHER" id="PTHR30024">
    <property type="entry name" value="ALIPHATIC SULFONATES-BINDING PROTEIN-RELATED"/>
    <property type="match status" value="1"/>
</dbReference>
<dbReference type="Gene3D" id="3.40.190.10">
    <property type="entry name" value="Periplasmic binding protein-like II"/>
    <property type="match status" value="2"/>
</dbReference>
<dbReference type="GO" id="GO:0042626">
    <property type="term" value="F:ATPase-coupled transmembrane transporter activity"/>
    <property type="evidence" value="ECO:0007669"/>
    <property type="project" value="InterPro"/>
</dbReference>
<evidence type="ECO:0000313" key="10">
    <source>
        <dbReference type="EMBL" id="KYC60474.1"/>
    </source>
</evidence>
<accession>A0A150JUP6</accession>
<dbReference type="AlphaFoldDB" id="A0A150JUP6"/>